<keyword evidence="8" id="KW-1185">Reference proteome</keyword>
<dbReference type="InterPro" id="IPR000873">
    <property type="entry name" value="AMP-dep_synth/lig_dom"/>
</dbReference>
<comment type="similarity">
    <text evidence="1">Belongs to the ATP-dependent AMP-binding enzyme family.</text>
</comment>
<organism evidence="7 8">
    <name type="scientific">Tricholomella constricta</name>
    <dbReference type="NCBI Taxonomy" id="117010"/>
    <lineage>
        <taxon>Eukaryota</taxon>
        <taxon>Fungi</taxon>
        <taxon>Dikarya</taxon>
        <taxon>Basidiomycota</taxon>
        <taxon>Agaricomycotina</taxon>
        <taxon>Agaricomycetes</taxon>
        <taxon>Agaricomycetidae</taxon>
        <taxon>Agaricales</taxon>
        <taxon>Tricholomatineae</taxon>
        <taxon>Lyophyllaceae</taxon>
        <taxon>Tricholomella</taxon>
    </lineage>
</organism>
<dbReference type="GO" id="GO:0005524">
    <property type="term" value="F:ATP binding"/>
    <property type="evidence" value="ECO:0007669"/>
    <property type="project" value="UniProtKB-KW"/>
</dbReference>
<keyword evidence="2" id="KW-0436">Ligase</keyword>
<dbReference type="Proteomes" id="UP000565441">
    <property type="component" value="Unassembled WGS sequence"/>
</dbReference>
<proteinExistence type="inferred from homology"/>
<comment type="caution">
    <text evidence="7">The sequence shown here is derived from an EMBL/GenBank/DDBJ whole genome shotgun (WGS) entry which is preliminary data.</text>
</comment>
<dbReference type="GO" id="GO:0005886">
    <property type="term" value="C:plasma membrane"/>
    <property type="evidence" value="ECO:0007669"/>
    <property type="project" value="TreeGrafter"/>
</dbReference>
<dbReference type="AlphaFoldDB" id="A0A8H5M116"/>
<evidence type="ECO:0000259" key="6">
    <source>
        <dbReference type="Pfam" id="PF00501"/>
    </source>
</evidence>
<dbReference type="PANTHER" id="PTHR43272:SF83">
    <property type="entry name" value="ACYL-COA SYNTHETASE LONG-CHAIN, ISOFORM J"/>
    <property type="match status" value="1"/>
</dbReference>
<dbReference type="Pfam" id="PF00501">
    <property type="entry name" value="AMP-binding"/>
    <property type="match status" value="1"/>
</dbReference>
<evidence type="ECO:0000313" key="8">
    <source>
        <dbReference type="Proteomes" id="UP000565441"/>
    </source>
</evidence>
<protein>
    <recommendedName>
        <fullName evidence="6">AMP-dependent synthetase/ligase domain-containing protein</fullName>
    </recommendedName>
</protein>
<gene>
    <name evidence="7" type="ORF">D9615_007840</name>
</gene>
<name>A0A8H5M116_9AGAR</name>
<dbReference type="GO" id="GO:0004467">
    <property type="term" value="F:long-chain fatty acid-CoA ligase activity"/>
    <property type="evidence" value="ECO:0007669"/>
    <property type="project" value="UniProtKB-EC"/>
</dbReference>
<dbReference type="PANTHER" id="PTHR43272">
    <property type="entry name" value="LONG-CHAIN-FATTY-ACID--COA LIGASE"/>
    <property type="match status" value="1"/>
</dbReference>
<evidence type="ECO:0000256" key="3">
    <source>
        <dbReference type="ARBA" id="ARBA00022741"/>
    </source>
</evidence>
<dbReference type="OrthoDB" id="1700726at2759"/>
<dbReference type="InterPro" id="IPR020845">
    <property type="entry name" value="AMP-binding_CS"/>
</dbReference>
<evidence type="ECO:0000256" key="2">
    <source>
        <dbReference type="ARBA" id="ARBA00022598"/>
    </source>
</evidence>
<keyword evidence="3" id="KW-0547">Nucleotide-binding</keyword>
<comment type="catalytic activity">
    <reaction evidence="5">
        <text>a long-chain fatty acid + ATP + CoA = a long-chain fatty acyl-CoA + AMP + diphosphate</text>
        <dbReference type="Rhea" id="RHEA:15421"/>
        <dbReference type="ChEBI" id="CHEBI:30616"/>
        <dbReference type="ChEBI" id="CHEBI:33019"/>
        <dbReference type="ChEBI" id="CHEBI:57287"/>
        <dbReference type="ChEBI" id="CHEBI:57560"/>
        <dbReference type="ChEBI" id="CHEBI:83139"/>
        <dbReference type="ChEBI" id="CHEBI:456215"/>
        <dbReference type="EC" id="6.2.1.3"/>
    </reaction>
</comment>
<dbReference type="SUPFAM" id="SSF56801">
    <property type="entry name" value="Acetyl-CoA synthetase-like"/>
    <property type="match status" value="1"/>
</dbReference>
<reference evidence="7 8" key="1">
    <citation type="journal article" date="2020" name="ISME J.">
        <title>Uncovering the hidden diversity of litter-decomposition mechanisms in mushroom-forming fungi.</title>
        <authorList>
            <person name="Floudas D."/>
            <person name="Bentzer J."/>
            <person name="Ahren D."/>
            <person name="Johansson T."/>
            <person name="Persson P."/>
            <person name="Tunlid A."/>
        </authorList>
    </citation>
    <scope>NUCLEOTIDE SEQUENCE [LARGE SCALE GENOMIC DNA]</scope>
    <source>
        <strain evidence="7 8">CBS 661.87</strain>
    </source>
</reference>
<evidence type="ECO:0000256" key="4">
    <source>
        <dbReference type="ARBA" id="ARBA00022840"/>
    </source>
</evidence>
<dbReference type="EMBL" id="JAACJP010000027">
    <property type="protein sequence ID" value="KAF5376689.1"/>
    <property type="molecule type" value="Genomic_DNA"/>
</dbReference>
<sequence>MSRVRTNKPGFYGKGSVEVAPAAEGEGPIRRCALSAERLVTQPFEGIDTVHDIVAYAARTHGVRNALGWRDILNTIEEEKDVTKVVDGKEVTEKKKWKFFQLSDYKFLTFVEVKDAVSEIARGLLELGVTSDNVFNVYAQTSPNWQLMSHACASISTTIATAYDTLGEAGLTHSLNEPECIGIFTNAELLPTLQKVLANTPSVKYVVYDGDAPQAVLDQIRAIREVKAYSISELRELGKSKPVEPLEARRPKKDTMACIMYTSGSTGNPKGVSITHANLVASVGAVYTLLGHHLTYDDSYLAYLPLAHVLEYIVEMVMLFVGMPSGYGRVKTLTDASVRNCKGDISAFKPSIMVGVPAVWETIRKGILTKVNGGGSVKKSVFNGAIAAKKANIPVLSQLADSVILSGVRAATGGRLRIALSGGAAVSRETQEFLSVALVTVLQGYGMTESCGMCAILPPEMMRFDSVGVPVPSVEVKLRDVEEAGYLSSNNPPQGEVCIRGPSVTSGYFKRPDLNADETIFTKDGWMRTGDVGQWNPDGTLSLVDRIKNLIKLQSGEYIALERLESTYKSCNLVGNICVHASQDAKQPLAVVIPHEAHLRHALQNANNGTKADASASLADLCKDQRVKDMILKECNTIGKKSGFKPPELLQAVVLTPDEWTPESGLVTAAQKIQRSKIAKTFEVEIKEIYKNQ</sequence>
<accession>A0A8H5M116</accession>
<dbReference type="Gene3D" id="3.40.50.12780">
    <property type="entry name" value="N-terminal domain of ligase-like"/>
    <property type="match status" value="1"/>
</dbReference>
<keyword evidence="4" id="KW-0067">ATP-binding</keyword>
<evidence type="ECO:0000313" key="7">
    <source>
        <dbReference type="EMBL" id="KAF5376689.1"/>
    </source>
</evidence>
<dbReference type="InterPro" id="IPR042099">
    <property type="entry name" value="ANL_N_sf"/>
</dbReference>
<dbReference type="PROSITE" id="PS00455">
    <property type="entry name" value="AMP_BINDING"/>
    <property type="match status" value="1"/>
</dbReference>
<dbReference type="GO" id="GO:0005811">
    <property type="term" value="C:lipid droplet"/>
    <property type="evidence" value="ECO:0007669"/>
    <property type="project" value="TreeGrafter"/>
</dbReference>
<feature type="domain" description="AMP-dependent synthetase/ligase" evidence="6">
    <location>
        <begin position="101"/>
        <end position="509"/>
    </location>
</feature>
<dbReference type="GO" id="GO:0035336">
    <property type="term" value="P:long-chain fatty-acyl-CoA metabolic process"/>
    <property type="evidence" value="ECO:0007669"/>
    <property type="project" value="TreeGrafter"/>
</dbReference>
<dbReference type="GO" id="GO:0005783">
    <property type="term" value="C:endoplasmic reticulum"/>
    <property type="evidence" value="ECO:0007669"/>
    <property type="project" value="TreeGrafter"/>
</dbReference>
<evidence type="ECO:0000256" key="1">
    <source>
        <dbReference type="ARBA" id="ARBA00006432"/>
    </source>
</evidence>
<evidence type="ECO:0000256" key="5">
    <source>
        <dbReference type="ARBA" id="ARBA00036813"/>
    </source>
</evidence>